<sequence>MMQFRVDAVKSRRDVLRAAGAVFLAVCLVACGGGSDDSISNQVDPAAKVPPAAGTFAAMSIATDDGAPVVQKDKYLGVQIGTTDADGTESLASRATIKGHGNSTWSQEKKPYRLKLDSKASPFGLPKDKNWILLANFFDKTLLRNRAAFELGRRFGMAWTPRAVAFELALNGEYKGVYDLVESVRVDKNRVNIADSDETTAPSKTGFIVEINGRMDEAVCWRTTHNLPICIDTPDPASDAQAAYIRDYIQQAEDALFSDHATDPATGYEQYFDVASLIDWFLVNEIFKNQDARDFASIYLYKDANGKLKFGPLWDFDLGAGNVNYSDAQYPEGFWVAEGPWIARMKQIDPTFETRVRARWDELKAAHIDTLTAYIEENAQALEASGAAQRNFRRWPVLDKRLWPNPVVTGSYRGEVDYLKTWLTRRIAWLDANL</sequence>
<dbReference type="InterPro" id="IPR014867">
    <property type="entry name" value="Spore_coat_CotH_CotH2/3/7"/>
</dbReference>
<comment type="caution">
    <text evidence="1">The sequence shown here is derived from an EMBL/GenBank/DDBJ whole genome shotgun (WGS) entry which is preliminary data.</text>
</comment>
<accession>A0A158C465</accession>
<protein>
    <submittedName>
        <fullName evidence="1">CotH protein</fullName>
    </submittedName>
</protein>
<dbReference type="STRING" id="1777138.AWB77_03597"/>
<reference evidence="1" key="1">
    <citation type="submission" date="2016-01" db="EMBL/GenBank/DDBJ databases">
        <authorList>
            <person name="Peeters C."/>
        </authorList>
    </citation>
    <scope>NUCLEOTIDE SEQUENCE</scope>
    <source>
        <strain evidence="1">LMG 29320</strain>
    </source>
</reference>
<name>A0A158C465_9BURK</name>
<evidence type="ECO:0000313" key="1">
    <source>
        <dbReference type="EMBL" id="SAK76696.1"/>
    </source>
</evidence>
<dbReference type="RefSeq" id="WP_061135744.1">
    <property type="nucleotide sequence ID" value="NZ_FCNX02000008.1"/>
</dbReference>
<dbReference type="OrthoDB" id="9770871at2"/>
<gene>
    <name evidence="1" type="ORF">AWB77_03597</name>
</gene>
<dbReference type="AlphaFoldDB" id="A0A158C465"/>
<proteinExistence type="predicted"/>
<keyword evidence="2" id="KW-1185">Reference proteome</keyword>
<organism evidence="1 2">
    <name type="scientific">Caballeronia fortuita</name>
    <dbReference type="NCBI Taxonomy" id="1777138"/>
    <lineage>
        <taxon>Bacteria</taxon>
        <taxon>Pseudomonadati</taxon>
        <taxon>Pseudomonadota</taxon>
        <taxon>Betaproteobacteria</taxon>
        <taxon>Burkholderiales</taxon>
        <taxon>Burkholderiaceae</taxon>
        <taxon>Caballeronia</taxon>
    </lineage>
</organism>
<dbReference type="Proteomes" id="UP000054903">
    <property type="component" value="Unassembled WGS sequence"/>
</dbReference>
<dbReference type="Pfam" id="PF08757">
    <property type="entry name" value="CotH"/>
    <property type="match status" value="1"/>
</dbReference>
<evidence type="ECO:0000313" key="2">
    <source>
        <dbReference type="Proteomes" id="UP000054903"/>
    </source>
</evidence>
<dbReference type="EMBL" id="FCNX02000008">
    <property type="protein sequence ID" value="SAK76696.1"/>
    <property type="molecule type" value="Genomic_DNA"/>
</dbReference>